<gene>
    <name evidence="2" type="ORF">SAMN05660865_00178</name>
</gene>
<proteinExistence type="predicted"/>
<reference evidence="3" key="1">
    <citation type="submission" date="2016-10" db="EMBL/GenBank/DDBJ databases">
        <authorList>
            <person name="Varghese N."/>
            <person name="Submissions S."/>
        </authorList>
    </citation>
    <scope>NUCLEOTIDE SEQUENCE [LARGE SCALE GENOMIC DNA]</scope>
    <source>
        <strain evidence="3">DSM 5463</strain>
    </source>
</reference>
<feature type="domain" description="THIF-type NAD/FAD binding fold" evidence="1">
    <location>
        <begin position="3"/>
        <end position="194"/>
    </location>
</feature>
<dbReference type="EMBL" id="FNUK01000001">
    <property type="protein sequence ID" value="SEF40882.1"/>
    <property type="molecule type" value="Genomic_DNA"/>
</dbReference>
<dbReference type="InterPro" id="IPR035985">
    <property type="entry name" value="Ubiquitin-activating_enz"/>
</dbReference>
<dbReference type="AlphaFoldDB" id="A0A1H5RRA1"/>
<dbReference type="InterPro" id="IPR045886">
    <property type="entry name" value="ThiF/MoeB/HesA"/>
</dbReference>
<evidence type="ECO:0000313" key="2">
    <source>
        <dbReference type="EMBL" id="SEF40882.1"/>
    </source>
</evidence>
<dbReference type="RefSeq" id="WP_103895203.1">
    <property type="nucleotide sequence ID" value="NZ_FNUK01000001.1"/>
</dbReference>
<dbReference type="SUPFAM" id="SSF69572">
    <property type="entry name" value="Activating enzymes of the ubiquitin-like proteins"/>
    <property type="match status" value="1"/>
</dbReference>
<dbReference type="Gene3D" id="3.40.50.720">
    <property type="entry name" value="NAD(P)-binding Rossmann-like Domain"/>
    <property type="match status" value="1"/>
</dbReference>
<dbReference type="NCBIfam" id="NF006395">
    <property type="entry name" value="PRK08644.1"/>
    <property type="match status" value="1"/>
</dbReference>
<dbReference type="OrthoDB" id="9804286at2"/>
<evidence type="ECO:0000313" key="3">
    <source>
        <dbReference type="Proteomes" id="UP000242850"/>
    </source>
</evidence>
<accession>A0A1H5RRA1</accession>
<organism evidence="2 3">
    <name type="scientific">Caloramator fervidus</name>
    <dbReference type="NCBI Taxonomy" id="29344"/>
    <lineage>
        <taxon>Bacteria</taxon>
        <taxon>Bacillati</taxon>
        <taxon>Bacillota</taxon>
        <taxon>Clostridia</taxon>
        <taxon>Eubacteriales</taxon>
        <taxon>Clostridiaceae</taxon>
        <taxon>Caloramator</taxon>
    </lineage>
</organism>
<dbReference type="GO" id="GO:0016779">
    <property type="term" value="F:nucleotidyltransferase activity"/>
    <property type="evidence" value="ECO:0007669"/>
    <property type="project" value="UniProtKB-KW"/>
</dbReference>
<dbReference type="PANTHER" id="PTHR43267:SF3">
    <property type="entry name" value="THIF PROTEIN"/>
    <property type="match status" value="1"/>
</dbReference>
<protein>
    <submittedName>
        <fullName evidence="2">Sulfur carrier protein ThiS adenylyltransferase</fullName>
    </submittedName>
</protein>
<dbReference type="GO" id="GO:0061504">
    <property type="term" value="P:cyclic threonylcarbamoyladenosine biosynthetic process"/>
    <property type="evidence" value="ECO:0007669"/>
    <property type="project" value="TreeGrafter"/>
</dbReference>
<dbReference type="Pfam" id="PF00899">
    <property type="entry name" value="ThiF"/>
    <property type="match status" value="1"/>
</dbReference>
<keyword evidence="2" id="KW-0548">Nucleotidyltransferase</keyword>
<dbReference type="GO" id="GO:0061503">
    <property type="term" value="F:tRNA threonylcarbamoyladenosine dehydratase"/>
    <property type="evidence" value="ECO:0007669"/>
    <property type="project" value="TreeGrafter"/>
</dbReference>
<keyword evidence="3" id="KW-1185">Reference proteome</keyword>
<dbReference type="PANTHER" id="PTHR43267">
    <property type="entry name" value="TRNA THREONYLCARBAMOYLADENOSINE DEHYDRATASE"/>
    <property type="match status" value="1"/>
</dbReference>
<name>A0A1H5RRA1_9CLOT</name>
<sequence length="195" mass="22089">MKNILLNYMSKEQLEKIENTKVFIVGCGGLGSNVARILVRTGFLNLTLIDFDVVELKNLNRQDFYTNQIGVKKVEALKENLMKINKDILIKTLDLKLTDKNLDLLKDADIVIEAVDKEIYKKMIFEYCIENGIKVVCACGIAGFGDCENIKIKRGKFFSIVGDFQKSVYEFKPLAPKVMVVASLQADEVLRMVIK</sequence>
<keyword evidence="2" id="KW-0808">Transferase</keyword>
<dbReference type="GO" id="GO:0008641">
    <property type="term" value="F:ubiquitin-like modifier activating enzyme activity"/>
    <property type="evidence" value="ECO:0007669"/>
    <property type="project" value="InterPro"/>
</dbReference>
<evidence type="ECO:0000259" key="1">
    <source>
        <dbReference type="Pfam" id="PF00899"/>
    </source>
</evidence>
<dbReference type="InterPro" id="IPR000594">
    <property type="entry name" value="ThiF_NAD_FAD-bd"/>
</dbReference>
<dbReference type="Proteomes" id="UP000242850">
    <property type="component" value="Unassembled WGS sequence"/>
</dbReference>